<dbReference type="Pfam" id="PF00528">
    <property type="entry name" value="BPD_transp_1"/>
    <property type="match status" value="2"/>
</dbReference>
<dbReference type="InterPro" id="IPR000515">
    <property type="entry name" value="MetI-like"/>
</dbReference>
<evidence type="ECO:0000256" key="4">
    <source>
        <dbReference type="ARBA" id="ARBA00022496"/>
    </source>
</evidence>
<comment type="subunit">
    <text evidence="14">The complex is composed of two ATP-binding proteins (FbpC), two transmembrane proteins (FbpB) and a solute-binding protein (FbpA).</text>
</comment>
<dbReference type="GO" id="GO:0055085">
    <property type="term" value="P:transmembrane transport"/>
    <property type="evidence" value="ECO:0007669"/>
    <property type="project" value="InterPro"/>
</dbReference>
<comment type="function">
    <text evidence="12">Part of the ABC transporter complex FbpABC (TC 3.A.1.10.1) involved in Fe(3+) ions import. Probably responsible for the translocation of the substrate across the membrane.</text>
</comment>
<feature type="transmembrane region" description="Helical" evidence="15">
    <location>
        <begin position="646"/>
        <end position="671"/>
    </location>
</feature>
<accession>A0A1V3JT05</accession>
<dbReference type="RefSeq" id="WP_167367105.1">
    <property type="nucleotide sequence ID" value="NZ_MLHQ01000007.1"/>
</dbReference>
<evidence type="ECO:0000256" key="13">
    <source>
        <dbReference type="ARBA" id="ARBA00060945"/>
    </source>
</evidence>
<feature type="transmembrane region" description="Helical" evidence="15">
    <location>
        <begin position="266"/>
        <end position="293"/>
    </location>
</feature>
<dbReference type="Proteomes" id="UP000188602">
    <property type="component" value="Unassembled WGS sequence"/>
</dbReference>
<keyword evidence="6 15" id="KW-0812">Transmembrane</keyword>
<reference evidence="17 18" key="1">
    <citation type="submission" date="2016-10" db="EMBL/GenBank/DDBJ databases">
        <title>Rodentibacter gen. nov. and new species.</title>
        <authorList>
            <person name="Christensen H."/>
        </authorList>
    </citation>
    <scope>NUCLEOTIDE SEQUENCE [LARGE SCALE GENOMIC DNA]</scope>
    <source>
        <strain evidence="17 18">Ac151</strain>
    </source>
</reference>
<feature type="domain" description="ABC transmembrane type-1" evidence="16">
    <location>
        <begin position="477"/>
        <end position="667"/>
    </location>
</feature>
<feature type="transmembrane region" description="Helical" evidence="15">
    <location>
        <begin position="190"/>
        <end position="212"/>
    </location>
</feature>
<name>A0A1V3JT05_9PAST</name>
<keyword evidence="11 15" id="KW-0472">Membrane</keyword>
<feature type="transmembrane region" description="Helical" evidence="15">
    <location>
        <begin position="54"/>
        <end position="71"/>
    </location>
</feature>
<evidence type="ECO:0000256" key="8">
    <source>
        <dbReference type="ARBA" id="ARBA00022989"/>
    </source>
</evidence>
<dbReference type="FunFam" id="1.10.3720.10:FF:000120">
    <property type="entry name" value="Iron(III) ABC transporter permease"/>
    <property type="match status" value="1"/>
</dbReference>
<sequence length="685" mass="75618">MNAKKLSILHSANFWIILSLLAFAFLPSHALDYGLFESTADEYWEAMGWASLNLTWLWFLPMIIYGTLPFFNQPKVQQAKTALFLTALSVLFMFVSASIYKISMGYAVIVLLAGYTALATLSLAKLNVMQGDKFIIASLLCIILLIFFFIVYPTLAIFVSMFYDGETFAPQQVMRILTQNYIVRVISNSLLLSGFVGTVSTVFGLAFALYTTRIARKTAFIGKIFSILPIVTPPFVVGLGVTLMLGRSGYVTEFLSTYLGFTNYNWLYGFNGIAIAQILAFAPVSFMILDGALKSVHPSIEEASYTLRANRYQTFYHIIFPLLRPALANSFLIVFIQSLADFSNPLVLGGSFDVIATQIYFYIAGSQLDYASASTLGSMLLIFSLAIFIIQYIWIGNRSYVTVSGKSYRGDVQDLPSGLKYTIIAMLGFWILFNMALYGSIFYGSFTVNWGVDYTLTLKNYAMLFGQGFSDGAWPSLINTLIYAGIAAPLTAFFGLLIAYIVVRKDFQGKKSLEFLTMLCFAVPGTVAGVSYILAFNNAPLYITGTGVIVIISMVMRDLPIGMRAAIAGLGQLDKSLDEASLSLKGSSWKTLWYIVLPLLKPALLSALVTSFVRAMTTVSAIIFLVTADTRVATAYILNRVEDGEYGIAIAYGSILIVVMMAIILFFDWIVGDTRIARSKAKKMN</sequence>
<keyword evidence="4" id="KW-0410">Iron transport</keyword>
<evidence type="ECO:0000256" key="15">
    <source>
        <dbReference type="RuleBase" id="RU363032"/>
    </source>
</evidence>
<evidence type="ECO:0000256" key="6">
    <source>
        <dbReference type="ARBA" id="ARBA00022692"/>
    </source>
</evidence>
<evidence type="ECO:0000256" key="9">
    <source>
        <dbReference type="ARBA" id="ARBA00023004"/>
    </source>
</evidence>
<evidence type="ECO:0000256" key="7">
    <source>
        <dbReference type="ARBA" id="ARBA00022737"/>
    </source>
</evidence>
<protein>
    <submittedName>
        <fullName evidence="17">Iron ABC transporter permease</fullName>
    </submittedName>
</protein>
<feature type="transmembrane region" description="Helical" evidence="15">
    <location>
        <begin position="515"/>
        <end position="533"/>
    </location>
</feature>
<dbReference type="CDD" id="cd06261">
    <property type="entry name" value="TM_PBP2"/>
    <property type="match status" value="2"/>
</dbReference>
<feature type="transmembrane region" description="Helical" evidence="15">
    <location>
        <begin position="224"/>
        <end position="246"/>
    </location>
</feature>
<evidence type="ECO:0000256" key="12">
    <source>
        <dbReference type="ARBA" id="ARBA00053973"/>
    </source>
</evidence>
<keyword evidence="3" id="KW-1003">Cell membrane</keyword>
<dbReference type="SUPFAM" id="SSF161098">
    <property type="entry name" value="MetI-like"/>
    <property type="match status" value="2"/>
</dbReference>
<dbReference type="EMBL" id="MLHQ01000007">
    <property type="protein sequence ID" value="OOF59925.1"/>
    <property type="molecule type" value="Genomic_DNA"/>
</dbReference>
<feature type="transmembrane region" description="Helical" evidence="15">
    <location>
        <begin position="539"/>
        <end position="556"/>
    </location>
</feature>
<evidence type="ECO:0000256" key="2">
    <source>
        <dbReference type="ARBA" id="ARBA00022448"/>
    </source>
</evidence>
<feature type="transmembrane region" description="Helical" evidence="15">
    <location>
        <begin position="481"/>
        <end position="503"/>
    </location>
</feature>
<organism evidence="17 18">
    <name type="scientific">Rodentibacter myodis</name>
    <dbReference type="NCBI Taxonomy" id="1907939"/>
    <lineage>
        <taxon>Bacteria</taxon>
        <taxon>Pseudomonadati</taxon>
        <taxon>Pseudomonadota</taxon>
        <taxon>Gammaproteobacteria</taxon>
        <taxon>Pasteurellales</taxon>
        <taxon>Pasteurellaceae</taxon>
        <taxon>Rodentibacter</taxon>
    </lineage>
</organism>
<evidence type="ECO:0000259" key="16">
    <source>
        <dbReference type="PROSITE" id="PS50928"/>
    </source>
</evidence>
<keyword evidence="18" id="KW-1185">Reference proteome</keyword>
<gene>
    <name evidence="17" type="ORF">BKL49_02205</name>
</gene>
<dbReference type="PROSITE" id="PS50928">
    <property type="entry name" value="ABC_TM1"/>
    <property type="match status" value="2"/>
</dbReference>
<keyword evidence="5" id="KW-0997">Cell inner membrane</keyword>
<evidence type="ECO:0000256" key="11">
    <source>
        <dbReference type="ARBA" id="ARBA00023136"/>
    </source>
</evidence>
<feature type="transmembrane region" description="Helical" evidence="15">
    <location>
        <begin position="136"/>
        <end position="163"/>
    </location>
</feature>
<comment type="subcellular location">
    <subcellularLocation>
        <location evidence="1">Cell inner membrane</location>
        <topology evidence="1">Multi-pass membrane protein</topology>
    </subcellularLocation>
    <subcellularLocation>
        <location evidence="15">Cell membrane</location>
        <topology evidence="15">Multi-pass membrane protein</topology>
    </subcellularLocation>
</comment>
<dbReference type="GO" id="GO:0005886">
    <property type="term" value="C:plasma membrane"/>
    <property type="evidence" value="ECO:0007669"/>
    <property type="project" value="UniProtKB-SubCell"/>
</dbReference>
<dbReference type="PANTHER" id="PTHR30183:SF7">
    <property type="entry name" value="FERRIC TRANSPORT SYSTEM PERMEASE PROTEIN FBPB 1-RELATED"/>
    <property type="match status" value="1"/>
</dbReference>
<evidence type="ECO:0000256" key="5">
    <source>
        <dbReference type="ARBA" id="ARBA00022519"/>
    </source>
</evidence>
<feature type="transmembrane region" description="Helical" evidence="15">
    <location>
        <begin position="342"/>
        <end position="363"/>
    </location>
</feature>
<evidence type="ECO:0000313" key="17">
    <source>
        <dbReference type="EMBL" id="OOF59925.1"/>
    </source>
</evidence>
<feature type="transmembrane region" description="Helical" evidence="15">
    <location>
        <begin position="415"/>
        <end position="433"/>
    </location>
</feature>
<evidence type="ECO:0000256" key="1">
    <source>
        <dbReference type="ARBA" id="ARBA00004429"/>
    </source>
</evidence>
<dbReference type="STRING" id="1907939.BKL49_02205"/>
<dbReference type="Gene3D" id="1.10.3720.10">
    <property type="entry name" value="MetI-like"/>
    <property type="match status" value="2"/>
</dbReference>
<evidence type="ECO:0000256" key="3">
    <source>
        <dbReference type="ARBA" id="ARBA00022475"/>
    </source>
</evidence>
<keyword evidence="8 15" id="KW-1133">Transmembrane helix</keyword>
<comment type="caution">
    <text evidence="17">The sequence shown here is derived from an EMBL/GenBank/DDBJ whole genome shotgun (WGS) entry which is preliminary data.</text>
</comment>
<keyword evidence="2 15" id="KW-0813">Transport</keyword>
<feature type="transmembrane region" description="Helical" evidence="15">
    <location>
        <begin position="375"/>
        <end position="395"/>
    </location>
</feature>
<dbReference type="PANTHER" id="PTHR30183">
    <property type="entry name" value="MOLYBDENUM TRANSPORT SYSTEM PERMEASE PROTEIN MODB"/>
    <property type="match status" value="1"/>
</dbReference>
<proteinExistence type="inferred from homology"/>
<dbReference type="FunFam" id="1.10.3720.10:FF:000093">
    <property type="entry name" value="Iron(III) ABC transporter, permease protein"/>
    <property type="match status" value="1"/>
</dbReference>
<keyword evidence="7" id="KW-0677">Repeat</keyword>
<keyword evidence="9" id="KW-0408">Iron</keyword>
<feature type="transmembrane region" description="Helical" evidence="15">
    <location>
        <begin position="314"/>
        <end position="336"/>
    </location>
</feature>
<evidence type="ECO:0000256" key="14">
    <source>
        <dbReference type="ARBA" id="ARBA00065392"/>
    </source>
</evidence>
<comment type="similarity">
    <text evidence="13">Belongs to the binding-protein-dependent transport system permease family. FbpB subfamily.</text>
</comment>
<keyword evidence="10" id="KW-0406">Ion transport</keyword>
<feature type="transmembrane region" description="Helical" evidence="15">
    <location>
        <begin position="106"/>
        <end position="124"/>
    </location>
</feature>
<feature type="domain" description="ABC transmembrane type-1" evidence="16">
    <location>
        <begin position="186"/>
        <end position="391"/>
    </location>
</feature>
<dbReference type="InterPro" id="IPR035906">
    <property type="entry name" value="MetI-like_sf"/>
</dbReference>
<evidence type="ECO:0000256" key="10">
    <source>
        <dbReference type="ARBA" id="ARBA00023065"/>
    </source>
</evidence>
<evidence type="ECO:0000313" key="18">
    <source>
        <dbReference type="Proteomes" id="UP000188602"/>
    </source>
</evidence>
<dbReference type="GO" id="GO:0006826">
    <property type="term" value="P:iron ion transport"/>
    <property type="evidence" value="ECO:0007669"/>
    <property type="project" value="UniProtKB-KW"/>
</dbReference>
<dbReference type="AlphaFoldDB" id="A0A1V3JT05"/>
<feature type="transmembrane region" description="Helical" evidence="15">
    <location>
        <begin position="83"/>
        <end position="100"/>
    </location>
</feature>